<dbReference type="Pfam" id="PF13812">
    <property type="entry name" value="PPR_3"/>
    <property type="match status" value="1"/>
</dbReference>
<dbReference type="Pfam" id="PF01535">
    <property type="entry name" value="PPR"/>
    <property type="match status" value="7"/>
</dbReference>
<evidence type="ECO:0000313" key="3">
    <source>
        <dbReference type="EMBL" id="KAL3525693.1"/>
    </source>
</evidence>
<dbReference type="NCBIfam" id="TIGR00756">
    <property type="entry name" value="PPR"/>
    <property type="match status" value="5"/>
</dbReference>
<evidence type="ECO:0008006" key="5">
    <source>
        <dbReference type="Google" id="ProtNLM"/>
    </source>
</evidence>
<reference evidence="3 4" key="1">
    <citation type="submission" date="2024-11" db="EMBL/GenBank/DDBJ databases">
        <title>A near-complete genome assembly of Cinchona calisaya.</title>
        <authorList>
            <person name="Lian D.C."/>
            <person name="Zhao X.W."/>
            <person name="Wei L."/>
        </authorList>
    </citation>
    <scope>NUCLEOTIDE SEQUENCE [LARGE SCALE GENOMIC DNA]</scope>
    <source>
        <tissue evidence="3">Nenye</tissue>
    </source>
</reference>
<accession>A0ABD3A7M5</accession>
<dbReference type="AlphaFoldDB" id="A0ABD3A7M5"/>
<name>A0ABD3A7M5_9GENT</name>
<feature type="repeat" description="PPR" evidence="2">
    <location>
        <begin position="699"/>
        <end position="733"/>
    </location>
</feature>
<feature type="repeat" description="PPR" evidence="2">
    <location>
        <begin position="734"/>
        <end position="768"/>
    </location>
</feature>
<comment type="caution">
    <text evidence="3">The sequence shown here is derived from an EMBL/GenBank/DDBJ whole genome shotgun (WGS) entry which is preliminary data.</text>
</comment>
<feature type="repeat" description="PPR" evidence="2">
    <location>
        <begin position="95"/>
        <end position="129"/>
    </location>
</feature>
<dbReference type="GO" id="GO:0003729">
    <property type="term" value="F:mRNA binding"/>
    <property type="evidence" value="ECO:0007669"/>
    <property type="project" value="UniProtKB-ARBA"/>
</dbReference>
<evidence type="ECO:0000256" key="2">
    <source>
        <dbReference type="PROSITE-ProRule" id="PRU00708"/>
    </source>
</evidence>
<dbReference type="FunFam" id="1.25.40.10:FF:000344">
    <property type="entry name" value="Pentatricopeptide repeat-containing protein"/>
    <property type="match status" value="1"/>
</dbReference>
<protein>
    <recommendedName>
        <fullName evidence="5">Pentatricopeptide repeat-containing protein</fullName>
    </recommendedName>
</protein>
<dbReference type="PROSITE" id="PS51375">
    <property type="entry name" value="PPR"/>
    <property type="match status" value="7"/>
</dbReference>
<dbReference type="PANTHER" id="PTHR24015">
    <property type="entry name" value="OS07G0578800 PROTEIN-RELATED"/>
    <property type="match status" value="1"/>
</dbReference>
<proteinExistence type="predicted"/>
<sequence>MLKWLCNNGMFEDALLFYEKCRISGCPSDNYTFPLVIKACAALHDFLLVRIVHCVVLRNGCGENLVVKTALLGFYAKMGRIGIARFMLDGMPEPDLVAWNALISGCSMSGFDGEVLQLFKEACDVGLKPNVSTFASVIPVCSRLGFLDVGKSFHGFVIKSGYHLDESLIPCLISMYASCGDLLLARNIFDCLKDKNIVAIWNAIMSAYTRNQKSSPVFELFHEMLQVGLKPDVVTFVVILPSCETFGSFWHGESLHACAIKLGLANQHSVATALLSMYAKFGDIKSAESLFDCMIKRNLLSWNSMVSAYISNGLLDASLAAFREMQLAGVNPDSVSVISVLSTCSELEAFLMGKSIHSFSVKKRIDFNLNVSNALLAFYSGFGKLFSAFNIFNRMDIRNVVSWNTMISGCIYNGQAETALLLLHQMQKEDVGFDLVTLKTLLPSCNVSEDLMLGVTIHGYAIKTGLECDVSLANALLSMYVNNGDLESGLFLFEDMPSRDVVSWNALLTGYRYHNLACDITVLTRQMIEEKQKPNYITLLSLLPSCNAHFQGKAIHAYAIRTGIVQETPFLTSLILMYAGFGNAKSCLFLFQMGQDRTLSLWNAVISAHLKLNDATTAFSFFIQLLRREMEPDKVTILSIISACVRINNLIINDSLFSYLIRKGFDNDVTINNALIDLFVRCGNISVARKLFELLPQKDSVSWSVMINGYGLHGDGEAALSLFSHMRLSGTKPDDITYLNLLSACNHAGLVEQGRAVIQCMIHDGVLPRMEHYACFVDLLGRTGYLNEAYDIIKSLPYKLSRNLLDSFLGACLLHGNVELGEKLGMLLVEMQSGDSGPHVILHNIYAAAGRWTDANRVRCDMEEKQLKKVPGFSLVEGSG</sequence>
<feature type="repeat" description="PPR" evidence="2">
    <location>
        <begin position="197"/>
        <end position="231"/>
    </location>
</feature>
<dbReference type="InterPro" id="IPR011990">
    <property type="entry name" value="TPR-like_helical_dom_sf"/>
</dbReference>
<organism evidence="3 4">
    <name type="scientific">Cinchona calisaya</name>
    <dbReference type="NCBI Taxonomy" id="153742"/>
    <lineage>
        <taxon>Eukaryota</taxon>
        <taxon>Viridiplantae</taxon>
        <taxon>Streptophyta</taxon>
        <taxon>Embryophyta</taxon>
        <taxon>Tracheophyta</taxon>
        <taxon>Spermatophyta</taxon>
        <taxon>Magnoliopsida</taxon>
        <taxon>eudicotyledons</taxon>
        <taxon>Gunneridae</taxon>
        <taxon>Pentapetalae</taxon>
        <taxon>asterids</taxon>
        <taxon>lamiids</taxon>
        <taxon>Gentianales</taxon>
        <taxon>Rubiaceae</taxon>
        <taxon>Cinchonoideae</taxon>
        <taxon>Cinchoneae</taxon>
        <taxon>Cinchona</taxon>
    </lineage>
</organism>
<dbReference type="InterPro" id="IPR002885">
    <property type="entry name" value="PPR_rpt"/>
</dbReference>
<keyword evidence="1" id="KW-0677">Repeat</keyword>
<gene>
    <name evidence="3" type="ORF">ACH5RR_014065</name>
</gene>
<dbReference type="FunFam" id="1.25.40.10:FF:000073">
    <property type="entry name" value="Pentatricopeptide repeat-containing protein chloroplastic"/>
    <property type="match status" value="1"/>
</dbReference>
<feature type="repeat" description="PPR" evidence="2">
    <location>
        <begin position="399"/>
        <end position="433"/>
    </location>
</feature>
<dbReference type="Proteomes" id="UP001630127">
    <property type="component" value="Unassembled WGS sequence"/>
</dbReference>
<dbReference type="FunFam" id="1.25.40.10:FF:000090">
    <property type="entry name" value="Pentatricopeptide repeat-containing protein, chloroplastic"/>
    <property type="match status" value="1"/>
</dbReference>
<feature type="repeat" description="PPR" evidence="2">
    <location>
        <begin position="469"/>
        <end position="503"/>
    </location>
</feature>
<feature type="repeat" description="PPR" evidence="2">
    <location>
        <begin position="298"/>
        <end position="332"/>
    </location>
</feature>
<dbReference type="InterPro" id="IPR046848">
    <property type="entry name" value="E_motif"/>
</dbReference>
<dbReference type="EMBL" id="JBJUIK010000006">
    <property type="protein sequence ID" value="KAL3525693.1"/>
    <property type="molecule type" value="Genomic_DNA"/>
</dbReference>
<evidence type="ECO:0000256" key="1">
    <source>
        <dbReference type="ARBA" id="ARBA00022737"/>
    </source>
</evidence>
<dbReference type="GO" id="GO:0016070">
    <property type="term" value="P:RNA metabolic process"/>
    <property type="evidence" value="ECO:0007669"/>
    <property type="project" value="UniProtKB-ARBA"/>
</dbReference>
<dbReference type="Pfam" id="PF20431">
    <property type="entry name" value="E_motif"/>
    <property type="match status" value="1"/>
</dbReference>
<evidence type="ECO:0000313" key="4">
    <source>
        <dbReference type="Proteomes" id="UP001630127"/>
    </source>
</evidence>
<dbReference type="Gene3D" id="1.25.40.10">
    <property type="entry name" value="Tetratricopeptide repeat domain"/>
    <property type="match status" value="7"/>
</dbReference>
<dbReference type="PANTHER" id="PTHR24015:SF1780">
    <property type="entry name" value="REPEAT SUPERFAMILY PROTEIN, PUTATIVE-RELATED"/>
    <property type="match status" value="1"/>
</dbReference>
<keyword evidence="4" id="KW-1185">Reference proteome</keyword>
<dbReference type="InterPro" id="IPR046960">
    <property type="entry name" value="PPR_At4g14850-like_plant"/>
</dbReference>
<dbReference type="Pfam" id="PF13041">
    <property type="entry name" value="PPR_2"/>
    <property type="match status" value="3"/>
</dbReference>